<name>A0A9Q3D196_9BASI</name>
<organism evidence="2 3">
    <name type="scientific">Austropuccinia psidii MF-1</name>
    <dbReference type="NCBI Taxonomy" id="1389203"/>
    <lineage>
        <taxon>Eukaryota</taxon>
        <taxon>Fungi</taxon>
        <taxon>Dikarya</taxon>
        <taxon>Basidiomycota</taxon>
        <taxon>Pucciniomycotina</taxon>
        <taxon>Pucciniomycetes</taxon>
        <taxon>Pucciniales</taxon>
        <taxon>Sphaerophragmiaceae</taxon>
        <taxon>Austropuccinia</taxon>
    </lineage>
</organism>
<comment type="caution">
    <text evidence="2">The sequence shown here is derived from an EMBL/GenBank/DDBJ whole genome shotgun (WGS) entry which is preliminary data.</text>
</comment>
<evidence type="ECO:0000313" key="3">
    <source>
        <dbReference type="Proteomes" id="UP000765509"/>
    </source>
</evidence>
<reference evidence="2" key="1">
    <citation type="submission" date="2021-03" db="EMBL/GenBank/DDBJ databases">
        <title>Draft genome sequence of rust myrtle Austropuccinia psidii MF-1, a brazilian biotype.</title>
        <authorList>
            <person name="Quecine M.C."/>
            <person name="Pachon D.M.R."/>
            <person name="Bonatelli M.L."/>
            <person name="Correr F.H."/>
            <person name="Franceschini L.M."/>
            <person name="Leite T.F."/>
            <person name="Margarido G.R.A."/>
            <person name="Almeida C.A."/>
            <person name="Ferrarezi J.A."/>
            <person name="Labate C.A."/>
        </authorList>
    </citation>
    <scope>NUCLEOTIDE SEQUENCE</scope>
    <source>
        <strain evidence="2">MF-1</strain>
    </source>
</reference>
<feature type="region of interest" description="Disordered" evidence="1">
    <location>
        <begin position="112"/>
        <end position="133"/>
    </location>
</feature>
<dbReference type="EMBL" id="AVOT02011641">
    <property type="protein sequence ID" value="MBW0492553.1"/>
    <property type="molecule type" value="Genomic_DNA"/>
</dbReference>
<feature type="compositionally biased region" description="Low complexity" evidence="1">
    <location>
        <begin position="112"/>
        <end position="122"/>
    </location>
</feature>
<evidence type="ECO:0000256" key="1">
    <source>
        <dbReference type="SAM" id="MobiDB-lite"/>
    </source>
</evidence>
<gene>
    <name evidence="2" type="ORF">O181_032268</name>
</gene>
<dbReference type="OrthoDB" id="4851256at2759"/>
<evidence type="ECO:0000313" key="2">
    <source>
        <dbReference type="EMBL" id="MBW0492553.1"/>
    </source>
</evidence>
<dbReference type="Proteomes" id="UP000765509">
    <property type="component" value="Unassembled WGS sequence"/>
</dbReference>
<protein>
    <submittedName>
        <fullName evidence="2">Uncharacterized protein</fullName>
    </submittedName>
</protein>
<sequence length="172" mass="19492">MIEPLRQIDSLIPFGIKVFVHQRNKPKPLPPSKPLLYLGYEKYSNYMQFFDPISRKIVISRDFSITQLTFAYGSKKVLKKDPITLPTSESSLLQYNPSDSIIIEPLFTSTTTTLNRPSTSMTAPNPPSPPATVKPFENQINLTTQTSQQAKTKKFMLMYFTTLLVQGTLKAE</sequence>
<keyword evidence="3" id="KW-1185">Reference proteome</keyword>
<proteinExistence type="predicted"/>
<dbReference type="AlphaFoldDB" id="A0A9Q3D196"/>
<accession>A0A9Q3D196</accession>